<accession>A0A556V9K2</accession>
<feature type="compositionally biased region" description="Low complexity" evidence="1">
    <location>
        <begin position="198"/>
        <end position="211"/>
    </location>
</feature>
<feature type="region of interest" description="Disordered" evidence="1">
    <location>
        <begin position="110"/>
        <end position="139"/>
    </location>
</feature>
<keyword evidence="3" id="KW-1185">Reference proteome</keyword>
<dbReference type="AlphaFoldDB" id="A0A556V9K2"/>
<feature type="region of interest" description="Disordered" evidence="1">
    <location>
        <begin position="1"/>
        <end position="90"/>
    </location>
</feature>
<evidence type="ECO:0000313" key="3">
    <source>
        <dbReference type="Proteomes" id="UP000319801"/>
    </source>
</evidence>
<gene>
    <name evidence="2" type="ORF">Baya_14658</name>
</gene>
<name>A0A556V9K2_BAGYA</name>
<evidence type="ECO:0000313" key="2">
    <source>
        <dbReference type="EMBL" id="TTC14928.1"/>
    </source>
</evidence>
<dbReference type="EMBL" id="VCAZ01000173">
    <property type="protein sequence ID" value="TTC14928.1"/>
    <property type="molecule type" value="Genomic_DNA"/>
</dbReference>
<sequence>MSSHFYPLAPSLKCAEGEVTSGVTRDLHPPRPEQTSAGEPVNSFATSPRGETAAIVTGDEASHQHQETQPGLSTEDHLSDHVVTPVTPSAELHPVRDCLKDHTEAQTLPPEICSERNSTATPLTEKCPSDTVITPVPSSPINQFQVKDDQASINTTLKNMTNENSGAQTELNVNGNGMGADELVATIKEQNVKRHSSKSLVDSSSTTESVVAGNGRTDRLCDPAAPDGAHAAYSSSPCDPPISQPKSQKVLRGRKKSNKEDEGNSEGDGKPKKTCVLQ</sequence>
<feature type="region of interest" description="Disordered" evidence="1">
    <location>
        <begin position="191"/>
        <end position="278"/>
    </location>
</feature>
<proteinExistence type="predicted"/>
<dbReference type="Proteomes" id="UP000319801">
    <property type="component" value="Unassembled WGS sequence"/>
</dbReference>
<evidence type="ECO:0000256" key="1">
    <source>
        <dbReference type="SAM" id="MobiDB-lite"/>
    </source>
</evidence>
<feature type="compositionally biased region" description="Basic and acidic residues" evidence="1">
    <location>
        <begin position="258"/>
        <end position="271"/>
    </location>
</feature>
<organism evidence="2 3">
    <name type="scientific">Bagarius yarrelli</name>
    <name type="common">Goonch</name>
    <name type="synonym">Bagrus yarrelli</name>
    <dbReference type="NCBI Taxonomy" id="175774"/>
    <lineage>
        <taxon>Eukaryota</taxon>
        <taxon>Metazoa</taxon>
        <taxon>Chordata</taxon>
        <taxon>Craniata</taxon>
        <taxon>Vertebrata</taxon>
        <taxon>Euteleostomi</taxon>
        <taxon>Actinopterygii</taxon>
        <taxon>Neopterygii</taxon>
        <taxon>Teleostei</taxon>
        <taxon>Ostariophysi</taxon>
        <taxon>Siluriformes</taxon>
        <taxon>Sisoridae</taxon>
        <taxon>Sisorinae</taxon>
        <taxon>Bagarius</taxon>
    </lineage>
</organism>
<reference evidence="2 3" key="1">
    <citation type="journal article" date="2019" name="Genome Biol. Evol.">
        <title>Whole-Genome Sequencing of the Giant Devil Catfish, Bagarius yarrelli.</title>
        <authorList>
            <person name="Jiang W."/>
            <person name="Lv Y."/>
            <person name="Cheng L."/>
            <person name="Yang K."/>
            <person name="Chao B."/>
            <person name="Wang X."/>
            <person name="Li Y."/>
            <person name="Pan X."/>
            <person name="You X."/>
            <person name="Zhang Y."/>
            <person name="Yang J."/>
            <person name="Li J."/>
            <person name="Zhang X."/>
            <person name="Liu S."/>
            <person name="Sun C."/>
            <person name="Yang J."/>
            <person name="Shi Q."/>
        </authorList>
    </citation>
    <scope>NUCLEOTIDE SEQUENCE [LARGE SCALE GENOMIC DNA]</scope>
    <source>
        <strain evidence="2">JWS20170419001</strain>
        <tissue evidence="2">Muscle</tissue>
    </source>
</reference>
<comment type="caution">
    <text evidence="2">The sequence shown here is derived from an EMBL/GenBank/DDBJ whole genome shotgun (WGS) entry which is preliminary data.</text>
</comment>
<protein>
    <submittedName>
        <fullName evidence="2">Uncharacterized protein</fullName>
    </submittedName>
</protein>